<proteinExistence type="predicted"/>
<evidence type="ECO:0000313" key="2">
    <source>
        <dbReference type="Proteomes" id="UP000807353"/>
    </source>
</evidence>
<gene>
    <name evidence="1" type="ORF">BDZ94DRAFT_799545</name>
</gene>
<accession>A0A9P6CIB1</accession>
<dbReference type="Proteomes" id="UP000807353">
    <property type="component" value="Unassembled WGS sequence"/>
</dbReference>
<sequence>MAPTTNFDLSNANSLLATIQADSTIDTINLFVTSLAEAVNSDPTKADAIAETLASLFAIPESQTLDIRGVDPDDAEVTTPLQSTFLIALGEWLNYALHETSLVEPKRTIVEPSNTVLTAAVFSAALLKTGVLASPSYVFSFTRQGLQLPNAVRETERQEIVAIGACLQLLVAGKIMLDRWLEKSDGSDGIVQALKALSDGKVILSENGRVLLQKTIDLAEQGFGTGTTARNAWSVVFPEK</sequence>
<organism evidence="1 2">
    <name type="scientific">Collybia nuda</name>
    <dbReference type="NCBI Taxonomy" id="64659"/>
    <lineage>
        <taxon>Eukaryota</taxon>
        <taxon>Fungi</taxon>
        <taxon>Dikarya</taxon>
        <taxon>Basidiomycota</taxon>
        <taxon>Agaricomycotina</taxon>
        <taxon>Agaricomycetes</taxon>
        <taxon>Agaricomycetidae</taxon>
        <taxon>Agaricales</taxon>
        <taxon>Tricholomatineae</taxon>
        <taxon>Clitocybaceae</taxon>
        <taxon>Collybia</taxon>
    </lineage>
</organism>
<name>A0A9P6CIB1_9AGAR</name>
<keyword evidence="2" id="KW-1185">Reference proteome</keyword>
<dbReference type="AlphaFoldDB" id="A0A9P6CIB1"/>
<dbReference type="EMBL" id="MU150280">
    <property type="protein sequence ID" value="KAF9461724.1"/>
    <property type="molecule type" value="Genomic_DNA"/>
</dbReference>
<dbReference type="OrthoDB" id="3010872at2759"/>
<reference evidence="1" key="1">
    <citation type="submission" date="2020-11" db="EMBL/GenBank/DDBJ databases">
        <authorList>
            <consortium name="DOE Joint Genome Institute"/>
            <person name="Ahrendt S."/>
            <person name="Riley R."/>
            <person name="Andreopoulos W."/>
            <person name="Labutti K."/>
            <person name="Pangilinan J."/>
            <person name="Ruiz-Duenas F.J."/>
            <person name="Barrasa J.M."/>
            <person name="Sanchez-Garcia M."/>
            <person name="Camarero S."/>
            <person name="Miyauchi S."/>
            <person name="Serrano A."/>
            <person name="Linde D."/>
            <person name="Babiker R."/>
            <person name="Drula E."/>
            <person name="Ayuso-Fernandez I."/>
            <person name="Pacheco R."/>
            <person name="Padilla G."/>
            <person name="Ferreira P."/>
            <person name="Barriuso J."/>
            <person name="Kellner H."/>
            <person name="Castanera R."/>
            <person name="Alfaro M."/>
            <person name="Ramirez L."/>
            <person name="Pisabarro A.G."/>
            <person name="Kuo A."/>
            <person name="Tritt A."/>
            <person name="Lipzen A."/>
            <person name="He G."/>
            <person name="Yan M."/>
            <person name="Ng V."/>
            <person name="Cullen D."/>
            <person name="Martin F."/>
            <person name="Rosso M.-N."/>
            <person name="Henrissat B."/>
            <person name="Hibbett D."/>
            <person name="Martinez A.T."/>
            <person name="Grigoriev I.V."/>
        </authorList>
    </citation>
    <scope>NUCLEOTIDE SEQUENCE</scope>
    <source>
        <strain evidence="1">CBS 247.69</strain>
    </source>
</reference>
<protein>
    <submittedName>
        <fullName evidence="1">Uncharacterized protein</fullName>
    </submittedName>
</protein>
<evidence type="ECO:0000313" key="1">
    <source>
        <dbReference type="EMBL" id="KAF9461724.1"/>
    </source>
</evidence>
<comment type="caution">
    <text evidence="1">The sequence shown here is derived from an EMBL/GenBank/DDBJ whole genome shotgun (WGS) entry which is preliminary data.</text>
</comment>